<dbReference type="EMBL" id="KM502564">
    <property type="protein sequence ID" value="AIZ77353.1"/>
    <property type="molecule type" value="Genomic_DNA"/>
</dbReference>
<organism evidence="1 2">
    <name type="scientific">Parapoxvirus red deer/HL953</name>
    <dbReference type="NCBI Taxonomy" id="1579460"/>
    <lineage>
        <taxon>Viruses</taxon>
        <taxon>Varidnaviria</taxon>
        <taxon>Bamfordvirae</taxon>
        <taxon>Nucleocytoviricota</taxon>
        <taxon>Pokkesviricetes</taxon>
        <taxon>Chitovirales</taxon>
        <taxon>Poxviridae</taxon>
        <taxon>Chordopoxvirinae</taxon>
        <taxon>Parapoxvirus</taxon>
        <taxon>Parapoxvirus reddeerpox</taxon>
        <taxon>Red deerpox virus</taxon>
    </lineage>
</organism>
<dbReference type="KEGG" id="vg:22647500"/>
<proteinExistence type="predicted"/>
<dbReference type="Proteomes" id="UP000107385">
    <property type="component" value="Segment"/>
</dbReference>
<name>A0A0A7MAB3_9POXV</name>
<evidence type="ECO:0000313" key="1">
    <source>
        <dbReference type="EMBL" id="AIZ77353.1"/>
    </source>
</evidence>
<dbReference type="RefSeq" id="YP_009112841.1">
    <property type="nucleotide sequence ID" value="NC_025963.1"/>
</dbReference>
<reference evidence="1 2" key="1">
    <citation type="submission" date="2014-09" db="EMBL/GenBank/DDBJ databases">
        <title>Parapoxvirus (PPV) of red deer reveals sub-clinical infection and confirms a unique species.</title>
        <authorList>
            <person name="Friederichs S."/>
            <person name="Stefan K."/>
            <person name="Helmut B."/>
            <person name="Heike L."/>
            <person name="Mathias B."/>
        </authorList>
    </citation>
    <scope>NUCLEOTIDE SEQUENCE [LARGE SCALE GENOMIC DNA]</scope>
    <source>
        <strain evidence="1">HL953</strain>
    </source>
</reference>
<keyword evidence="2" id="KW-1185">Reference proteome</keyword>
<dbReference type="OrthoDB" id="3405at10239"/>
<sequence length="523" mass="61433">MENDDSLVANFRNLVKRHWYQPIGSVKCIPREDRKLIRDLIRRYIQEAPAIEGKNVAGRPLNLYLSKYIDKNPIYKKIFVEDSWLSVHADMLGKSLVVNIVTVDTLGKFYLFVVKKIITGHVTLHNERIMDIVKATEDKTRAEIEVNTTYFCKEFLSNIGQLSIYFRNPAIHFGIPMFWWYGVDAKKIYGELEKDWKNNFDHVRTTLAFLQFMSEVNGTEVYDKDHIKIVFDKLHRFQFVMSVPEVFMDDLCFTVWDDISKKGKSFTLDIFIQPAEHDGAIYKSVDHDEEGTLDTVPRPDVIDCSAMRISYYPDVRHVSRDENELREPGSYDMYYYEHGDAYNISRNYYERRDRLTYDRRCDQHHRVWTHEDYDGTTYNRMLWDIYAGNIHVTPFPPPPPIKEPAPPVCILPQHVDKLLKPLEETLSAAKTCCEKNRDVGKRLEHHIETMRQYTVLVSNKTDVHTCHRPGAELTRHAVDGSLPLPHVRGNWSAHSDCYRRFRRPLVGHGAPNPWWWNRHAAIW</sequence>
<dbReference type="GeneID" id="22647500"/>
<accession>A0A0A7MAB3</accession>
<dbReference type="Pfam" id="PF06086">
    <property type="entry name" value="Pox_A30L_A26L"/>
    <property type="match status" value="1"/>
</dbReference>
<protein>
    <submittedName>
        <fullName evidence="1">Putative A type inclusion protein</fullName>
    </submittedName>
</protein>
<dbReference type="InterPro" id="IPR009285">
    <property type="entry name" value="Poxvirus_A26L"/>
</dbReference>
<evidence type="ECO:0000313" key="2">
    <source>
        <dbReference type="Proteomes" id="UP000107385"/>
    </source>
</evidence>